<dbReference type="InterPro" id="IPR005248">
    <property type="entry name" value="NadD/NMNAT"/>
</dbReference>
<organism evidence="13 14">
    <name type="scientific">Kerstersia gyiorum</name>
    <dbReference type="NCBI Taxonomy" id="206506"/>
    <lineage>
        <taxon>Bacteria</taxon>
        <taxon>Pseudomonadati</taxon>
        <taxon>Pseudomonadota</taxon>
        <taxon>Betaproteobacteria</taxon>
        <taxon>Burkholderiales</taxon>
        <taxon>Alcaligenaceae</taxon>
        <taxon>Kerstersia</taxon>
    </lineage>
</organism>
<keyword evidence="9 11" id="KW-0520">NAD</keyword>
<keyword evidence="6 11" id="KW-0548">Nucleotidyltransferase</keyword>
<protein>
    <recommendedName>
        <fullName evidence="11">Probable nicotinate-nucleotide adenylyltransferase</fullName>
        <ecNumber evidence="11">2.7.7.18</ecNumber>
    </recommendedName>
    <alternativeName>
        <fullName evidence="11">Deamido-NAD(+) diphosphorylase</fullName>
    </alternativeName>
    <alternativeName>
        <fullName evidence="11">Deamido-NAD(+) pyrophosphorylase</fullName>
    </alternativeName>
    <alternativeName>
        <fullName evidence="11">Nicotinate mononucleotide adenylyltransferase</fullName>
        <shortName evidence="11">NaMN adenylyltransferase</shortName>
    </alternativeName>
</protein>
<name>A0A4Q7MP24_9BURK</name>
<dbReference type="EC" id="2.7.7.18" evidence="11"/>
<evidence type="ECO:0000259" key="12">
    <source>
        <dbReference type="Pfam" id="PF01467"/>
    </source>
</evidence>
<comment type="similarity">
    <text evidence="3 11">Belongs to the NadD family.</text>
</comment>
<evidence type="ECO:0000256" key="6">
    <source>
        <dbReference type="ARBA" id="ARBA00022695"/>
    </source>
</evidence>
<dbReference type="InterPro" id="IPR004821">
    <property type="entry name" value="Cyt_trans-like"/>
</dbReference>
<dbReference type="GO" id="GO:0009435">
    <property type="term" value="P:NAD+ biosynthetic process"/>
    <property type="evidence" value="ECO:0007669"/>
    <property type="project" value="UniProtKB-UniRule"/>
</dbReference>
<comment type="function">
    <text evidence="1 11">Catalyzes the reversible adenylation of nicotinate mononucleotide (NaMN) to nicotinic acid adenine dinucleotide (NaAD).</text>
</comment>
<dbReference type="PANTHER" id="PTHR39321">
    <property type="entry name" value="NICOTINATE-NUCLEOTIDE ADENYLYLTRANSFERASE-RELATED"/>
    <property type="match status" value="1"/>
</dbReference>
<sequence>MITPVHAVPSEPLPRIGLLGGSFDPIHLAHIALAQAALSYLQLAGVQFIPAAQPWQRRPLQASADQRLDMLRLALAGQERLSINTAELDRGGPTYTIDTVRQLPQDSRYVWLLGTDQLANFCTWHDWQEIVARVDLAVAQRPGSSLQAPPALAEWLTAHGRQLEEIPFEPRQVSASDIRARQAHGDSLHGLVAPAVASYIDAHGLYRDAGSA</sequence>
<proteinExistence type="inferred from homology"/>
<feature type="domain" description="Cytidyltransferase-like" evidence="12">
    <location>
        <begin position="18"/>
        <end position="181"/>
    </location>
</feature>
<evidence type="ECO:0000256" key="8">
    <source>
        <dbReference type="ARBA" id="ARBA00022840"/>
    </source>
</evidence>
<dbReference type="HAMAP" id="MF_00244">
    <property type="entry name" value="NaMN_adenylyltr"/>
    <property type="match status" value="1"/>
</dbReference>
<dbReference type="GO" id="GO:0005524">
    <property type="term" value="F:ATP binding"/>
    <property type="evidence" value="ECO:0007669"/>
    <property type="project" value="UniProtKB-KW"/>
</dbReference>
<dbReference type="Proteomes" id="UP000292039">
    <property type="component" value="Unassembled WGS sequence"/>
</dbReference>
<keyword evidence="5 11" id="KW-0808">Transferase</keyword>
<evidence type="ECO:0000313" key="14">
    <source>
        <dbReference type="Proteomes" id="UP000292039"/>
    </source>
</evidence>
<evidence type="ECO:0000256" key="7">
    <source>
        <dbReference type="ARBA" id="ARBA00022741"/>
    </source>
</evidence>
<accession>A0A4Q7MP24</accession>
<evidence type="ECO:0000256" key="5">
    <source>
        <dbReference type="ARBA" id="ARBA00022679"/>
    </source>
</evidence>
<keyword evidence="7 11" id="KW-0547">Nucleotide-binding</keyword>
<evidence type="ECO:0000256" key="10">
    <source>
        <dbReference type="ARBA" id="ARBA00048721"/>
    </source>
</evidence>
<dbReference type="EMBL" id="SGWZ01000003">
    <property type="protein sequence ID" value="RZS69453.1"/>
    <property type="molecule type" value="Genomic_DNA"/>
</dbReference>
<dbReference type="UniPathway" id="UPA00253">
    <property type="reaction ID" value="UER00332"/>
</dbReference>
<evidence type="ECO:0000256" key="1">
    <source>
        <dbReference type="ARBA" id="ARBA00002324"/>
    </source>
</evidence>
<comment type="catalytic activity">
    <reaction evidence="10 11">
        <text>nicotinate beta-D-ribonucleotide + ATP + H(+) = deamido-NAD(+) + diphosphate</text>
        <dbReference type="Rhea" id="RHEA:22860"/>
        <dbReference type="ChEBI" id="CHEBI:15378"/>
        <dbReference type="ChEBI" id="CHEBI:30616"/>
        <dbReference type="ChEBI" id="CHEBI:33019"/>
        <dbReference type="ChEBI" id="CHEBI:57502"/>
        <dbReference type="ChEBI" id="CHEBI:58437"/>
        <dbReference type="EC" id="2.7.7.18"/>
    </reaction>
</comment>
<evidence type="ECO:0000256" key="3">
    <source>
        <dbReference type="ARBA" id="ARBA00009014"/>
    </source>
</evidence>
<comment type="caution">
    <text evidence="13">The sequence shown here is derived from an EMBL/GenBank/DDBJ whole genome shotgun (WGS) entry which is preliminary data.</text>
</comment>
<evidence type="ECO:0000313" key="13">
    <source>
        <dbReference type="EMBL" id="RZS69453.1"/>
    </source>
</evidence>
<keyword evidence="4 11" id="KW-0662">Pyridine nucleotide biosynthesis</keyword>
<dbReference type="PANTHER" id="PTHR39321:SF3">
    <property type="entry name" value="PHOSPHOPANTETHEINE ADENYLYLTRANSFERASE"/>
    <property type="match status" value="1"/>
</dbReference>
<comment type="pathway">
    <text evidence="2 11">Cofactor biosynthesis; NAD(+) biosynthesis; deamido-NAD(+) from nicotinate D-ribonucleotide: step 1/1.</text>
</comment>
<gene>
    <name evidence="11" type="primary">nadD</name>
    <name evidence="13" type="ORF">EV679_2048</name>
</gene>
<evidence type="ECO:0000256" key="9">
    <source>
        <dbReference type="ARBA" id="ARBA00023027"/>
    </source>
</evidence>
<dbReference type="InterPro" id="IPR014729">
    <property type="entry name" value="Rossmann-like_a/b/a_fold"/>
</dbReference>
<dbReference type="CDD" id="cd02165">
    <property type="entry name" value="NMNAT"/>
    <property type="match status" value="1"/>
</dbReference>
<dbReference type="AlphaFoldDB" id="A0A4Q7MP24"/>
<dbReference type="SUPFAM" id="SSF52374">
    <property type="entry name" value="Nucleotidylyl transferase"/>
    <property type="match status" value="1"/>
</dbReference>
<dbReference type="Pfam" id="PF01467">
    <property type="entry name" value="CTP_transf_like"/>
    <property type="match status" value="1"/>
</dbReference>
<reference evidence="13 14" key="1">
    <citation type="submission" date="2019-02" db="EMBL/GenBank/DDBJ databases">
        <title>Genomic Encyclopedia of Type Strains, Phase IV (KMG-IV): sequencing the most valuable type-strain genomes for metagenomic binning, comparative biology and taxonomic classification.</title>
        <authorList>
            <person name="Goeker M."/>
        </authorList>
    </citation>
    <scope>NUCLEOTIDE SEQUENCE [LARGE SCALE GENOMIC DNA]</scope>
    <source>
        <strain evidence="13 14">DSM 16618</strain>
    </source>
</reference>
<evidence type="ECO:0000256" key="11">
    <source>
        <dbReference type="HAMAP-Rule" id="MF_00244"/>
    </source>
</evidence>
<dbReference type="Gene3D" id="3.40.50.620">
    <property type="entry name" value="HUPs"/>
    <property type="match status" value="1"/>
</dbReference>
<evidence type="ECO:0000256" key="2">
    <source>
        <dbReference type="ARBA" id="ARBA00005019"/>
    </source>
</evidence>
<dbReference type="NCBIfam" id="TIGR00125">
    <property type="entry name" value="cyt_tran_rel"/>
    <property type="match status" value="1"/>
</dbReference>
<keyword evidence="8 11" id="KW-0067">ATP-binding</keyword>
<dbReference type="GO" id="GO:0004515">
    <property type="term" value="F:nicotinate-nucleotide adenylyltransferase activity"/>
    <property type="evidence" value="ECO:0007669"/>
    <property type="project" value="UniProtKB-UniRule"/>
</dbReference>
<dbReference type="NCBIfam" id="TIGR00482">
    <property type="entry name" value="nicotinate (nicotinamide) nucleotide adenylyltransferase"/>
    <property type="match status" value="1"/>
</dbReference>
<evidence type="ECO:0000256" key="4">
    <source>
        <dbReference type="ARBA" id="ARBA00022642"/>
    </source>
</evidence>